<evidence type="ECO:0000256" key="1">
    <source>
        <dbReference type="ARBA" id="ARBA00004496"/>
    </source>
</evidence>
<evidence type="ECO:0000256" key="2">
    <source>
        <dbReference type="ARBA" id="ARBA00008848"/>
    </source>
</evidence>
<comment type="subunit">
    <text evidence="5">Supercomplex made of cofactors A to E. Cofactors A and D function by capturing and stabilizing tubulin in a quasi-native conformation. Cofactor E binds to the cofactor D-tubulin complex; interaction with cofactor C then causes the release of tubulin polypeptides that are committed to the native state.</text>
</comment>
<gene>
    <name evidence="8" type="ORF">BASA50_007715</name>
</gene>
<dbReference type="InterPro" id="IPR038397">
    <property type="entry name" value="TBCC_N_sf"/>
</dbReference>
<evidence type="ECO:0000256" key="6">
    <source>
        <dbReference type="SAM" id="MobiDB-lite"/>
    </source>
</evidence>
<comment type="caution">
    <text evidence="8">The sequence shown here is derived from an EMBL/GenBank/DDBJ whole genome shotgun (WGS) entry which is preliminary data.</text>
</comment>
<protein>
    <recommendedName>
        <fullName evidence="7">C-CAP/cofactor C-like domain-containing protein</fullName>
    </recommendedName>
</protein>
<evidence type="ECO:0000256" key="4">
    <source>
        <dbReference type="ARBA" id="ARBA00022990"/>
    </source>
</evidence>
<evidence type="ECO:0000256" key="3">
    <source>
        <dbReference type="ARBA" id="ARBA00022490"/>
    </source>
</evidence>
<dbReference type="Pfam" id="PF07986">
    <property type="entry name" value="TBCC"/>
    <property type="match status" value="1"/>
</dbReference>
<comment type="subcellular location">
    <subcellularLocation>
        <location evidence="1">Cytoplasm</location>
    </subcellularLocation>
</comment>
<keyword evidence="4" id="KW-0007">Acetylation</keyword>
<evidence type="ECO:0000313" key="9">
    <source>
        <dbReference type="Proteomes" id="UP001648503"/>
    </source>
</evidence>
<dbReference type="PANTHER" id="PTHR15139">
    <property type="entry name" value="TUBULIN FOLDING COFACTOR C"/>
    <property type="match status" value="1"/>
</dbReference>
<feature type="domain" description="C-CAP/cofactor C-like" evidence="7">
    <location>
        <begin position="135"/>
        <end position="298"/>
    </location>
</feature>
<reference evidence="8 9" key="1">
    <citation type="submission" date="2021-02" db="EMBL/GenBank/DDBJ databases">
        <title>Variation within the Batrachochytrium salamandrivorans European outbreak.</title>
        <authorList>
            <person name="Kelly M."/>
            <person name="Pasmans F."/>
            <person name="Shea T.P."/>
            <person name="Munoz J.F."/>
            <person name="Carranza S."/>
            <person name="Cuomo C.A."/>
            <person name="Martel A."/>
        </authorList>
    </citation>
    <scope>NUCLEOTIDE SEQUENCE [LARGE SCALE GENOMIC DNA]</scope>
    <source>
        <strain evidence="8 9">AMFP18/2</strain>
    </source>
</reference>
<dbReference type="InterPro" id="IPR012945">
    <property type="entry name" value="Tubulin-bd_cofactor_C_dom"/>
</dbReference>
<keyword evidence="9" id="KW-1185">Reference proteome</keyword>
<feature type="region of interest" description="Disordered" evidence="6">
    <location>
        <begin position="108"/>
        <end position="133"/>
    </location>
</feature>
<dbReference type="Gene3D" id="2.160.20.70">
    <property type="match status" value="1"/>
</dbReference>
<evidence type="ECO:0000313" key="8">
    <source>
        <dbReference type="EMBL" id="KAH6592988.1"/>
    </source>
</evidence>
<dbReference type="Proteomes" id="UP001648503">
    <property type="component" value="Unassembled WGS sequence"/>
</dbReference>
<comment type="similarity">
    <text evidence="2">Belongs to the TBCC family.</text>
</comment>
<name>A0ABQ8F9A5_9FUNG</name>
<dbReference type="InterPro" id="IPR017901">
    <property type="entry name" value="C-CAP_CF_C-like"/>
</dbReference>
<dbReference type="InterPro" id="IPR027684">
    <property type="entry name" value="TBCC"/>
</dbReference>
<organism evidence="8 9">
    <name type="scientific">Batrachochytrium salamandrivorans</name>
    <dbReference type="NCBI Taxonomy" id="1357716"/>
    <lineage>
        <taxon>Eukaryota</taxon>
        <taxon>Fungi</taxon>
        <taxon>Fungi incertae sedis</taxon>
        <taxon>Chytridiomycota</taxon>
        <taxon>Chytridiomycota incertae sedis</taxon>
        <taxon>Chytridiomycetes</taxon>
        <taxon>Rhizophydiales</taxon>
        <taxon>Rhizophydiales incertae sedis</taxon>
        <taxon>Batrachochytrium</taxon>
    </lineage>
</organism>
<evidence type="ECO:0000256" key="5">
    <source>
        <dbReference type="ARBA" id="ARBA00026055"/>
    </source>
</evidence>
<dbReference type="InterPro" id="IPR031925">
    <property type="entry name" value="TBCC_N"/>
</dbReference>
<sequence>MEHQTATKSGNVQLAAQDFWVQFQQLKQDIQERLLLCTPDKPETLAQAKAGIVSLSKRVSDATLFLPLYDQRQCALQLKELNDQVAKLQGTRARFSFKSSRTKSIAASEDTLVSQVPEASANPTSLDESHKLPTPKASAAENVKAIQAEVPLHAQAYSGISSKSVIAAHPLEPQPEQDLYIYDIQNAILDLRCISTGAVHMKNITGSLILLGPIRGSILIENCVGSRIAAVCRQCRVHETHHTRLHLHVSSHPIIEDCSDIGFSSFEPSLLRNFDEVLKNLGLDAGRNEFDKVEDFNWLRQQASPNWKLLDDVDCINLWNDLPKEDLDEDSTKLVLKKFISVN</sequence>
<dbReference type="InterPro" id="IPR016098">
    <property type="entry name" value="CAP/MinC_C"/>
</dbReference>
<dbReference type="PROSITE" id="PS51329">
    <property type="entry name" value="C_CAP_COFACTOR_C"/>
    <property type="match status" value="1"/>
</dbReference>
<accession>A0ABQ8F9A5</accession>
<proteinExistence type="inferred from homology"/>
<dbReference type="EMBL" id="JAFCIX010000364">
    <property type="protein sequence ID" value="KAH6592988.1"/>
    <property type="molecule type" value="Genomic_DNA"/>
</dbReference>
<dbReference type="Gene3D" id="1.20.58.1250">
    <property type="entry name" value="Tubulin Binding Cofactor C, N-terminal domain"/>
    <property type="match status" value="1"/>
</dbReference>
<dbReference type="PANTHER" id="PTHR15139:SF0">
    <property type="entry name" value="TUBULIN-SPECIFIC CHAPERONE C"/>
    <property type="match status" value="1"/>
</dbReference>
<evidence type="ECO:0000259" key="7">
    <source>
        <dbReference type="PROSITE" id="PS51329"/>
    </source>
</evidence>
<keyword evidence="3" id="KW-0963">Cytoplasm</keyword>
<dbReference type="Pfam" id="PF16752">
    <property type="entry name" value="TBCC_N"/>
    <property type="match status" value="1"/>
</dbReference>